<dbReference type="InterPro" id="IPR032716">
    <property type="entry name" value="ACC_epsilon"/>
</dbReference>
<dbReference type="GO" id="GO:0004658">
    <property type="term" value="F:propionyl-CoA carboxylase activity"/>
    <property type="evidence" value="ECO:0007669"/>
    <property type="project" value="InterPro"/>
</dbReference>
<keyword evidence="2" id="KW-1185">Reference proteome</keyword>
<protein>
    <submittedName>
        <fullName evidence="1">Acyl-CoA carboxylase epsilon subunit-like protein</fullName>
    </submittedName>
</protein>
<comment type="caution">
    <text evidence="1">The sequence shown here is derived from an EMBL/GenBank/DDBJ whole genome shotgun (WGS) entry which is preliminary data.</text>
</comment>
<dbReference type="AlphaFoldDB" id="A0A2M9CH54"/>
<dbReference type="Pfam" id="PF13822">
    <property type="entry name" value="ACC_epsilon"/>
    <property type="match status" value="1"/>
</dbReference>
<dbReference type="Proteomes" id="UP000228758">
    <property type="component" value="Unassembled WGS sequence"/>
</dbReference>
<accession>A0A2M9CH54</accession>
<dbReference type="EMBL" id="PGFF01000001">
    <property type="protein sequence ID" value="PJJ71200.1"/>
    <property type="molecule type" value="Genomic_DNA"/>
</dbReference>
<evidence type="ECO:0000313" key="2">
    <source>
        <dbReference type="Proteomes" id="UP000228758"/>
    </source>
</evidence>
<dbReference type="RefSeq" id="WP_100363528.1">
    <property type="nucleotide sequence ID" value="NZ_PGFF01000001.1"/>
</dbReference>
<dbReference type="GO" id="GO:0003989">
    <property type="term" value="F:acetyl-CoA carboxylase activity"/>
    <property type="evidence" value="ECO:0007669"/>
    <property type="project" value="InterPro"/>
</dbReference>
<reference evidence="1 2" key="1">
    <citation type="submission" date="2017-11" db="EMBL/GenBank/DDBJ databases">
        <title>Genomic Encyclopedia of Archaeal and Bacterial Type Strains, Phase II (KMG-II): From Individual Species to Whole Genera.</title>
        <authorList>
            <person name="Goeker M."/>
        </authorList>
    </citation>
    <scope>NUCLEOTIDE SEQUENCE [LARGE SCALE GENOMIC DNA]</scope>
    <source>
        <strain evidence="1 2">DSM 27393</strain>
    </source>
</reference>
<dbReference type="OrthoDB" id="5123691at2"/>
<organism evidence="1 2">
    <name type="scientific">Diaminobutyricimonas aerilata</name>
    <dbReference type="NCBI Taxonomy" id="1162967"/>
    <lineage>
        <taxon>Bacteria</taxon>
        <taxon>Bacillati</taxon>
        <taxon>Actinomycetota</taxon>
        <taxon>Actinomycetes</taxon>
        <taxon>Micrococcales</taxon>
        <taxon>Microbacteriaceae</taxon>
        <taxon>Diaminobutyricimonas</taxon>
    </lineage>
</organism>
<name>A0A2M9CH54_9MICO</name>
<sequence>MTDERPYVRIRRGSPTPEEQAAVIAVMAAALEEAANGRQPVAERSVSAWERNQRVLRTPLMPGPGAWRSFG</sequence>
<evidence type="ECO:0000313" key="1">
    <source>
        <dbReference type="EMBL" id="PJJ71200.1"/>
    </source>
</evidence>
<proteinExistence type="predicted"/>
<gene>
    <name evidence="1" type="ORF">CLV46_0742</name>
</gene>